<dbReference type="AlphaFoldDB" id="A0A6S7JVX7"/>
<name>A0A6S7JVX7_PARCT</name>
<dbReference type="InterPro" id="IPR006578">
    <property type="entry name" value="MADF-dom"/>
</dbReference>
<keyword evidence="2" id="KW-1185">Reference proteome</keyword>
<dbReference type="PROSITE" id="PS51029">
    <property type="entry name" value="MADF"/>
    <property type="match status" value="1"/>
</dbReference>
<dbReference type="EMBL" id="CACRXK020011033">
    <property type="protein sequence ID" value="CAB4020582.1"/>
    <property type="molecule type" value="Genomic_DNA"/>
</dbReference>
<proteinExistence type="predicted"/>
<dbReference type="Proteomes" id="UP001152795">
    <property type="component" value="Unassembled WGS sequence"/>
</dbReference>
<protein>
    <submittedName>
        <fullName evidence="1">Uncharacterized protein</fullName>
    </submittedName>
</protein>
<sequence>MASKNTENIDENVHNENIKGKGKRKWTNSEIEKLIEQYEEKTCLWDVFSEDYHNIEKTSKAKQEFLEALGVSWKDIQSQMTCLRATLGQNLKKKTHWKSGQGTDEHFRPKWMFWEQLQFLIPIKEARQSRDTLKVDNDSNQNNMQNQLH</sequence>
<dbReference type="PANTHER" id="PTHR21505:SF12">
    <property type="entry name" value="MADF DOMAIN-CONTAINING PROTEIN-RELATED"/>
    <property type="match status" value="1"/>
</dbReference>
<comment type="caution">
    <text evidence="1">The sequence shown here is derived from an EMBL/GenBank/DDBJ whole genome shotgun (WGS) entry which is preliminary data.</text>
</comment>
<accession>A0A6S7JVX7</accession>
<gene>
    <name evidence="1" type="ORF">PACLA_8A077731</name>
</gene>
<dbReference type="SMART" id="SM00595">
    <property type="entry name" value="MADF"/>
    <property type="match status" value="1"/>
</dbReference>
<dbReference type="Pfam" id="PF10545">
    <property type="entry name" value="MADF_DNA_bdg"/>
    <property type="match status" value="1"/>
</dbReference>
<evidence type="ECO:0000313" key="2">
    <source>
        <dbReference type="Proteomes" id="UP001152795"/>
    </source>
</evidence>
<organism evidence="1 2">
    <name type="scientific">Paramuricea clavata</name>
    <name type="common">Red gorgonian</name>
    <name type="synonym">Violescent sea-whip</name>
    <dbReference type="NCBI Taxonomy" id="317549"/>
    <lineage>
        <taxon>Eukaryota</taxon>
        <taxon>Metazoa</taxon>
        <taxon>Cnidaria</taxon>
        <taxon>Anthozoa</taxon>
        <taxon>Octocorallia</taxon>
        <taxon>Malacalcyonacea</taxon>
        <taxon>Plexauridae</taxon>
        <taxon>Paramuricea</taxon>
    </lineage>
</organism>
<dbReference type="OrthoDB" id="5978065at2759"/>
<dbReference type="PANTHER" id="PTHR21505">
    <property type="entry name" value="MADF DOMAIN-CONTAINING PROTEIN-RELATED"/>
    <property type="match status" value="1"/>
</dbReference>
<reference evidence="1" key="1">
    <citation type="submission" date="2020-04" db="EMBL/GenBank/DDBJ databases">
        <authorList>
            <person name="Alioto T."/>
            <person name="Alioto T."/>
            <person name="Gomez Garrido J."/>
        </authorList>
    </citation>
    <scope>NUCLEOTIDE SEQUENCE</scope>
    <source>
        <strain evidence="1">A484AB</strain>
    </source>
</reference>
<evidence type="ECO:0000313" key="1">
    <source>
        <dbReference type="EMBL" id="CAB4020582.1"/>
    </source>
</evidence>